<keyword evidence="1" id="KW-0812">Transmembrane</keyword>
<proteinExistence type="predicted"/>
<comment type="caution">
    <text evidence="2">The sequence shown here is derived from an EMBL/GenBank/DDBJ whole genome shotgun (WGS) entry which is preliminary data.</text>
</comment>
<protein>
    <submittedName>
        <fullName evidence="2">Uncharacterized protein</fullName>
    </submittedName>
</protein>
<keyword evidence="1" id="KW-0472">Membrane</keyword>
<evidence type="ECO:0000256" key="1">
    <source>
        <dbReference type="SAM" id="Phobius"/>
    </source>
</evidence>
<evidence type="ECO:0000313" key="2">
    <source>
        <dbReference type="EMBL" id="KAG8181167.1"/>
    </source>
</evidence>
<organism evidence="2 3">
    <name type="scientific">Oedothorax gibbosus</name>
    <dbReference type="NCBI Taxonomy" id="931172"/>
    <lineage>
        <taxon>Eukaryota</taxon>
        <taxon>Metazoa</taxon>
        <taxon>Ecdysozoa</taxon>
        <taxon>Arthropoda</taxon>
        <taxon>Chelicerata</taxon>
        <taxon>Arachnida</taxon>
        <taxon>Araneae</taxon>
        <taxon>Araneomorphae</taxon>
        <taxon>Entelegynae</taxon>
        <taxon>Araneoidea</taxon>
        <taxon>Linyphiidae</taxon>
        <taxon>Erigoninae</taxon>
        <taxon>Oedothorax</taxon>
    </lineage>
</organism>
<keyword evidence="3" id="KW-1185">Reference proteome</keyword>
<feature type="transmembrane region" description="Helical" evidence="1">
    <location>
        <begin position="33"/>
        <end position="54"/>
    </location>
</feature>
<dbReference type="Proteomes" id="UP000827092">
    <property type="component" value="Unassembled WGS sequence"/>
</dbReference>
<sequence>MTTISLAVDGINKTIKNSKILNLTFNLNFIKNFVLITCCCPQAHLAICLCLLLLTLSPACAWKRVPLSLTAIYL</sequence>
<gene>
    <name evidence="2" type="ORF">JTE90_010940</name>
</gene>
<dbReference type="AlphaFoldDB" id="A0AAV6U9E8"/>
<keyword evidence="1" id="KW-1133">Transmembrane helix</keyword>
<reference evidence="2 3" key="1">
    <citation type="journal article" date="2022" name="Nat. Ecol. Evol.">
        <title>A masculinizing supergene underlies an exaggerated male reproductive morph in a spider.</title>
        <authorList>
            <person name="Hendrickx F."/>
            <person name="De Corte Z."/>
            <person name="Sonet G."/>
            <person name="Van Belleghem S.M."/>
            <person name="Kostlbacher S."/>
            <person name="Vangestel C."/>
        </authorList>
    </citation>
    <scope>NUCLEOTIDE SEQUENCE [LARGE SCALE GENOMIC DNA]</scope>
    <source>
        <strain evidence="2">W744_W776</strain>
    </source>
</reference>
<accession>A0AAV6U9E8</accession>
<name>A0AAV6U9E8_9ARAC</name>
<evidence type="ECO:0000313" key="3">
    <source>
        <dbReference type="Proteomes" id="UP000827092"/>
    </source>
</evidence>
<dbReference type="EMBL" id="JAFNEN010000529">
    <property type="protein sequence ID" value="KAG8181167.1"/>
    <property type="molecule type" value="Genomic_DNA"/>
</dbReference>